<name>A0AAV2DTT8_9ROSI</name>
<evidence type="ECO:0000313" key="2">
    <source>
        <dbReference type="EMBL" id="CAL1376855.1"/>
    </source>
</evidence>
<proteinExistence type="predicted"/>
<evidence type="ECO:0000256" key="1">
    <source>
        <dbReference type="SAM" id="MobiDB-lite"/>
    </source>
</evidence>
<feature type="compositionally biased region" description="Basic and acidic residues" evidence="1">
    <location>
        <begin position="1"/>
        <end position="17"/>
    </location>
</feature>
<gene>
    <name evidence="2" type="ORF">LTRI10_LOCUS18557</name>
</gene>
<protein>
    <submittedName>
        <fullName evidence="2">Uncharacterized protein</fullName>
    </submittedName>
</protein>
<dbReference type="AlphaFoldDB" id="A0AAV2DTT8"/>
<reference evidence="2 3" key="1">
    <citation type="submission" date="2024-04" db="EMBL/GenBank/DDBJ databases">
        <authorList>
            <person name="Fracassetti M."/>
        </authorList>
    </citation>
    <scope>NUCLEOTIDE SEQUENCE [LARGE SCALE GENOMIC DNA]</scope>
</reference>
<feature type="region of interest" description="Disordered" evidence="1">
    <location>
        <begin position="72"/>
        <end position="102"/>
    </location>
</feature>
<dbReference type="EMBL" id="OZ034816">
    <property type="protein sequence ID" value="CAL1376855.1"/>
    <property type="molecule type" value="Genomic_DNA"/>
</dbReference>
<feature type="region of interest" description="Disordered" evidence="1">
    <location>
        <begin position="1"/>
        <end position="42"/>
    </location>
</feature>
<dbReference type="Proteomes" id="UP001497516">
    <property type="component" value="Chromosome 3"/>
</dbReference>
<accession>A0AAV2DTT8</accession>
<organism evidence="2 3">
    <name type="scientific">Linum trigynum</name>
    <dbReference type="NCBI Taxonomy" id="586398"/>
    <lineage>
        <taxon>Eukaryota</taxon>
        <taxon>Viridiplantae</taxon>
        <taxon>Streptophyta</taxon>
        <taxon>Embryophyta</taxon>
        <taxon>Tracheophyta</taxon>
        <taxon>Spermatophyta</taxon>
        <taxon>Magnoliopsida</taxon>
        <taxon>eudicotyledons</taxon>
        <taxon>Gunneridae</taxon>
        <taxon>Pentapetalae</taxon>
        <taxon>rosids</taxon>
        <taxon>fabids</taxon>
        <taxon>Malpighiales</taxon>
        <taxon>Linaceae</taxon>
        <taxon>Linum</taxon>
    </lineage>
</organism>
<evidence type="ECO:0000313" key="3">
    <source>
        <dbReference type="Proteomes" id="UP001497516"/>
    </source>
</evidence>
<keyword evidence="3" id="KW-1185">Reference proteome</keyword>
<feature type="compositionally biased region" description="Polar residues" evidence="1">
    <location>
        <begin position="77"/>
        <end position="92"/>
    </location>
</feature>
<sequence>MRQKRQVEDLHPDRHVAPPDQLGEGLQPPHGPPNDGGDKICGANMIGYEEGVGFVDVADERGGKVGYGDWDFIDPIATTSNDLSQPPLQSSPARRHDDEKRD</sequence>